<comment type="caution">
    <text evidence="2">The sequence shown here is derived from an EMBL/GenBank/DDBJ whole genome shotgun (WGS) entry which is preliminary data.</text>
</comment>
<dbReference type="Proteomes" id="UP000246121">
    <property type="component" value="Unassembled WGS sequence"/>
</dbReference>
<dbReference type="VEuPathDB" id="TriTrypDB:TcCLB.508909.140"/>
<evidence type="ECO:0000313" key="4">
    <source>
        <dbReference type="Proteomes" id="UP000246121"/>
    </source>
</evidence>
<dbReference type="VEuPathDB" id="TriTrypDB:TcCLB.510057.30"/>
<dbReference type="VEuPathDB" id="TriTrypDB:TcG_04309"/>
<dbReference type="VEuPathDB" id="TriTrypDB:ECC02_001568"/>
<dbReference type="VEuPathDB" id="TriTrypDB:BCY84_22011"/>
<dbReference type="VEuPathDB" id="TriTrypDB:TCDM_09646"/>
<dbReference type="EMBL" id="PRFA01000061">
    <property type="protein sequence ID" value="PWU89317.1"/>
    <property type="molecule type" value="Genomic_DNA"/>
</dbReference>
<name>A0A2V2UY81_TRYCR</name>
<feature type="region of interest" description="Disordered" evidence="1">
    <location>
        <begin position="1"/>
        <end position="30"/>
    </location>
</feature>
<evidence type="ECO:0000313" key="2">
    <source>
        <dbReference type="EMBL" id="PWU89317.1"/>
    </source>
</evidence>
<proteinExistence type="predicted"/>
<dbReference type="VEuPathDB" id="TriTrypDB:TcYC6_0048280"/>
<dbReference type="VEuPathDB" id="TriTrypDB:C4B63_61g65"/>
<sequence length="337" mass="36892">MDGEEADVTKETKEGGPNTSHTFSVDAAPFEPSVNASSNLANGWQDASSALTEQLSALGANESWPYPAQYIDMFALNASMRAMVEAAAMMNVGAKRYSGAPIVKTTSPPKKGSNASEASRKREKGSLSIHAKPWSPSPETGLNQKEGDTYTHLKKGWVKVPYRGEMVIAPVAFKEIANDFVHSLTVRPIEKPRIHLELYNYHCARCATHSFFGRLSCRDADVILKGIAGDIPPLCVAHLIEQVTGAVVCALFTKGDCLDYEIWLETPDKAAHFAKTISDAMWTCPMFHGYAVHTKTEEEKAFLHEYISSLKDDFPEETPYPMRCVEAIASSTGKVKG</sequence>
<organism evidence="2 4">
    <name type="scientific">Trypanosoma cruzi</name>
    <dbReference type="NCBI Taxonomy" id="5693"/>
    <lineage>
        <taxon>Eukaryota</taxon>
        <taxon>Discoba</taxon>
        <taxon>Euglenozoa</taxon>
        <taxon>Kinetoplastea</taxon>
        <taxon>Metakinetoplastina</taxon>
        <taxon>Trypanosomatida</taxon>
        <taxon>Trypanosomatidae</taxon>
        <taxon>Trypanosoma</taxon>
        <taxon>Schizotrypanum</taxon>
    </lineage>
</organism>
<dbReference type="VEuPathDB" id="TriTrypDB:TCSYLVIO_009054"/>
<accession>A0A2V2UY81</accession>
<feature type="compositionally biased region" description="Polar residues" evidence="1">
    <location>
        <begin position="104"/>
        <end position="117"/>
    </location>
</feature>
<dbReference type="OrthoDB" id="265476at2759"/>
<evidence type="ECO:0000256" key="1">
    <source>
        <dbReference type="SAM" id="MobiDB-lite"/>
    </source>
</evidence>
<dbReference type="AlphaFoldDB" id="A0A2V2UY81"/>
<reference evidence="2 4" key="1">
    <citation type="journal article" date="2018" name="Microb. Genom.">
        <title>Expanding an expanded genome: long-read sequencing of Trypanosoma cruzi.</title>
        <authorList>
            <person name="Berna L."/>
            <person name="Rodriguez M."/>
            <person name="Chiribao M.L."/>
            <person name="Parodi-Talice A."/>
            <person name="Pita S."/>
            <person name="Rijo G."/>
            <person name="Alvarez-Valin F."/>
            <person name="Robello C."/>
        </authorList>
    </citation>
    <scope>NUCLEOTIDE SEQUENCE [LARGE SCALE GENOMIC DNA]</scope>
    <source>
        <strain evidence="2 4">Dm28c</strain>
    </source>
</reference>
<protein>
    <submittedName>
        <fullName evidence="2">Uncharacterized protein</fullName>
    </submittedName>
</protein>
<gene>
    <name evidence="3" type="ORF">C4B63_25g133</name>
    <name evidence="2" type="ORF">C4B63_61g65</name>
</gene>
<dbReference type="EMBL" id="PRFA01000025">
    <property type="protein sequence ID" value="PWU94730.1"/>
    <property type="molecule type" value="Genomic_DNA"/>
</dbReference>
<evidence type="ECO:0000313" key="3">
    <source>
        <dbReference type="EMBL" id="PWU94730.1"/>
    </source>
</evidence>
<dbReference type="VEuPathDB" id="TriTrypDB:C4B63_25g133"/>
<dbReference type="VEuPathDB" id="TriTrypDB:TcBrA4_0135150"/>
<feature type="region of interest" description="Disordered" evidence="1">
    <location>
        <begin position="100"/>
        <end position="147"/>
    </location>
</feature>
<dbReference type="VEuPathDB" id="TriTrypDB:TcCL_ESM12486"/>
<dbReference type="VEuPathDB" id="TriTrypDB:Tc_MARK_7720"/>
<dbReference type="VEuPathDB" id="TriTrypDB:C3747_23g110"/>